<protein>
    <submittedName>
        <fullName evidence="2">Unannotated protein</fullName>
    </submittedName>
</protein>
<sequence>MGWVLRSQKLLSLTRLTARALGAQTENAVPRSAPSESRMICAPSASHKRSWRPSEIKWKSNSPRVEWGLRNDGASKYEFSPSVFADLKKREKKDMRNLKALPAQCEQLCPTTLLDQGEHMCEEPIDMLHHRLNPLPESYRRQI</sequence>
<accession>A0A6J5ZF46</accession>
<organism evidence="2">
    <name type="scientific">freshwater metagenome</name>
    <dbReference type="NCBI Taxonomy" id="449393"/>
    <lineage>
        <taxon>unclassified sequences</taxon>
        <taxon>metagenomes</taxon>
        <taxon>ecological metagenomes</taxon>
    </lineage>
</organism>
<feature type="region of interest" description="Disordered" evidence="1">
    <location>
        <begin position="27"/>
        <end position="46"/>
    </location>
</feature>
<gene>
    <name evidence="2" type="ORF">UFOPK4080_00828</name>
</gene>
<reference evidence="2" key="1">
    <citation type="submission" date="2020-05" db="EMBL/GenBank/DDBJ databases">
        <authorList>
            <person name="Chiriac C."/>
            <person name="Salcher M."/>
            <person name="Ghai R."/>
            <person name="Kavagutti S V."/>
        </authorList>
    </citation>
    <scope>NUCLEOTIDE SEQUENCE</scope>
</reference>
<evidence type="ECO:0000256" key="1">
    <source>
        <dbReference type="SAM" id="MobiDB-lite"/>
    </source>
</evidence>
<name>A0A6J5ZF46_9ZZZZ</name>
<dbReference type="AlphaFoldDB" id="A0A6J5ZF46"/>
<dbReference type="EMBL" id="CAESAG010000137">
    <property type="protein sequence ID" value="CAB4339968.1"/>
    <property type="molecule type" value="Genomic_DNA"/>
</dbReference>
<evidence type="ECO:0000313" key="2">
    <source>
        <dbReference type="EMBL" id="CAB4339968.1"/>
    </source>
</evidence>
<proteinExistence type="predicted"/>